<evidence type="ECO:0000313" key="2">
    <source>
        <dbReference type="Proteomes" id="UP000188603"/>
    </source>
</evidence>
<gene>
    <name evidence="1" type="ORF">B0W44_11210</name>
</gene>
<dbReference type="KEGG" id="ntr:B0W44_11210"/>
<organism evidence="1 2">
    <name type="scientific">Novibacillus thermophilus</name>
    <dbReference type="NCBI Taxonomy" id="1471761"/>
    <lineage>
        <taxon>Bacteria</taxon>
        <taxon>Bacillati</taxon>
        <taxon>Bacillota</taxon>
        <taxon>Bacilli</taxon>
        <taxon>Bacillales</taxon>
        <taxon>Thermoactinomycetaceae</taxon>
        <taxon>Novibacillus</taxon>
    </lineage>
</organism>
<reference evidence="1 2" key="1">
    <citation type="journal article" date="2015" name="Int. J. Syst. Evol. Microbiol.">
        <title>Novibacillus thermophilus gen. nov., sp. nov., a Gram-staining-negative and moderately thermophilic member of the family Thermoactinomycetaceae.</title>
        <authorList>
            <person name="Yang G."/>
            <person name="Chen J."/>
            <person name="Zhou S."/>
        </authorList>
    </citation>
    <scope>NUCLEOTIDE SEQUENCE [LARGE SCALE GENOMIC DNA]</scope>
    <source>
        <strain evidence="1 2">SG-1</strain>
    </source>
</reference>
<dbReference type="STRING" id="1471761.B0W44_11210"/>
<name>A0A1U9K899_9BACL</name>
<evidence type="ECO:0000313" key="1">
    <source>
        <dbReference type="EMBL" id="AQS56248.1"/>
    </source>
</evidence>
<keyword evidence="2" id="KW-1185">Reference proteome</keyword>
<dbReference type="RefSeq" id="WP_077720106.1">
    <property type="nucleotide sequence ID" value="NZ_CP019699.1"/>
</dbReference>
<evidence type="ECO:0008006" key="3">
    <source>
        <dbReference type="Google" id="ProtNLM"/>
    </source>
</evidence>
<dbReference type="OrthoDB" id="2454247at2"/>
<dbReference type="Proteomes" id="UP000188603">
    <property type="component" value="Chromosome"/>
</dbReference>
<sequence>MDEKNLELIFKNEQGRTVRITLPSPVEPVDSAAVDEAMDLILAENIFLSSGGDWVEKVGARVVSRTVEEIPINVE</sequence>
<dbReference type="AlphaFoldDB" id="A0A1U9K899"/>
<dbReference type="EMBL" id="CP019699">
    <property type="protein sequence ID" value="AQS56248.1"/>
    <property type="molecule type" value="Genomic_DNA"/>
</dbReference>
<dbReference type="Pfam" id="PF11148">
    <property type="entry name" value="DUF2922"/>
    <property type="match status" value="1"/>
</dbReference>
<dbReference type="InterPro" id="IPR021321">
    <property type="entry name" value="DUF2922"/>
</dbReference>
<proteinExistence type="predicted"/>
<protein>
    <recommendedName>
        <fullName evidence="3">DUF2922 domain-containing protein</fullName>
    </recommendedName>
</protein>
<accession>A0A1U9K899</accession>